<dbReference type="NCBIfam" id="TIGR02727">
    <property type="entry name" value="MTHFS_bact"/>
    <property type="match status" value="1"/>
</dbReference>
<dbReference type="Gene3D" id="3.40.50.10420">
    <property type="entry name" value="NagB/RpiA/CoA transferase-like"/>
    <property type="match status" value="1"/>
</dbReference>
<dbReference type="PANTHER" id="PTHR23407:SF1">
    <property type="entry name" value="5-FORMYLTETRAHYDROFOLATE CYCLO-LIGASE"/>
    <property type="match status" value="1"/>
</dbReference>
<dbReference type="Proteomes" id="UP000242175">
    <property type="component" value="Chromosome large"/>
</dbReference>
<evidence type="ECO:0000256" key="2">
    <source>
        <dbReference type="ARBA" id="ARBA00022741"/>
    </source>
</evidence>
<keyword evidence="7" id="KW-1185">Reference proteome</keyword>
<dbReference type="InterPro" id="IPR037171">
    <property type="entry name" value="NagB/RpiA_transferase-like"/>
</dbReference>
<dbReference type="GO" id="GO:0035999">
    <property type="term" value="P:tetrahydrofolate interconversion"/>
    <property type="evidence" value="ECO:0007669"/>
    <property type="project" value="TreeGrafter"/>
</dbReference>
<keyword evidence="5" id="KW-0460">Magnesium</keyword>
<name>A0A220VCH3_9GAMM</name>
<dbReference type="KEGG" id="pmai:CF386_01845"/>
<comment type="cofactor">
    <cofactor evidence="5">
        <name>Mg(2+)</name>
        <dbReference type="ChEBI" id="CHEBI:18420"/>
    </cofactor>
</comment>
<dbReference type="EC" id="6.3.3.2" evidence="5"/>
<protein>
    <recommendedName>
        <fullName evidence="5">5-formyltetrahydrofolate cyclo-ligase</fullName>
        <ecNumber evidence="5">6.3.3.2</ecNumber>
    </recommendedName>
</protein>
<dbReference type="AlphaFoldDB" id="A0A220VCH3"/>
<dbReference type="InterPro" id="IPR002698">
    <property type="entry name" value="FTHF_cligase"/>
</dbReference>
<keyword evidence="3 4" id="KW-0067">ATP-binding</keyword>
<feature type="binding site" evidence="4">
    <location>
        <position position="56"/>
    </location>
    <ligand>
        <name>substrate</name>
    </ligand>
</feature>
<comment type="similarity">
    <text evidence="1 5">Belongs to the 5-formyltetrahydrofolate cyclo-ligase family.</text>
</comment>
<dbReference type="InterPro" id="IPR024185">
    <property type="entry name" value="FTHF_cligase-like_sf"/>
</dbReference>
<accession>A0A220VCH3</accession>
<evidence type="ECO:0000256" key="5">
    <source>
        <dbReference type="RuleBase" id="RU361279"/>
    </source>
</evidence>
<dbReference type="GO" id="GO:0046872">
    <property type="term" value="F:metal ion binding"/>
    <property type="evidence" value="ECO:0007669"/>
    <property type="project" value="UniProtKB-KW"/>
</dbReference>
<feature type="binding site" evidence="4">
    <location>
        <begin position="136"/>
        <end position="144"/>
    </location>
    <ligand>
        <name>ATP</name>
        <dbReference type="ChEBI" id="CHEBI:30616"/>
    </ligand>
</feature>
<dbReference type="PIRSF" id="PIRSF006806">
    <property type="entry name" value="FTHF_cligase"/>
    <property type="match status" value="1"/>
</dbReference>
<gene>
    <name evidence="6" type="ORF">CF386_01845</name>
</gene>
<dbReference type="PANTHER" id="PTHR23407">
    <property type="entry name" value="ATPASE INHIBITOR/5-FORMYLTETRAHYDROFOLATE CYCLO-LIGASE"/>
    <property type="match status" value="1"/>
</dbReference>
<comment type="catalytic activity">
    <reaction evidence="5">
        <text>(6S)-5-formyl-5,6,7,8-tetrahydrofolate + ATP = (6R)-5,10-methenyltetrahydrofolate + ADP + phosphate</text>
        <dbReference type="Rhea" id="RHEA:10488"/>
        <dbReference type="ChEBI" id="CHEBI:30616"/>
        <dbReference type="ChEBI" id="CHEBI:43474"/>
        <dbReference type="ChEBI" id="CHEBI:57455"/>
        <dbReference type="ChEBI" id="CHEBI:57457"/>
        <dbReference type="ChEBI" id="CHEBI:456216"/>
        <dbReference type="EC" id="6.3.3.2"/>
    </reaction>
</comment>
<keyword evidence="6" id="KW-0436">Ligase</keyword>
<feature type="binding site" evidence="4">
    <location>
        <position position="51"/>
    </location>
    <ligand>
        <name>substrate</name>
    </ligand>
</feature>
<keyword evidence="2 4" id="KW-0547">Nucleotide-binding</keyword>
<dbReference type="RefSeq" id="WP_089072792.1">
    <property type="nucleotide sequence ID" value="NZ_CBCSAM010000005.1"/>
</dbReference>
<proteinExistence type="inferred from homology"/>
<dbReference type="EMBL" id="CP022355">
    <property type="protein sequence ID" value="ASK77882.1"/>
    <property type="molecule type" value="Genomic_DNA"/>
</dbReference>
<reference evidence="6 7" key="1">
    <citation type="journal article" date="2016" name="Int. J. Syst. Evol. Microbiol.">
        <title>Paraphotobacterium marinum gen. nov., sp. nov., a member of the family Vibrionaceae, isolated from surface seawater.</title>
        <authorList>
            <person name="Huang Z."/>
            <person name="Dong C."/>
            <person name="Shao Z."/>
        </authorList>
    </citation>
    <scope>NUCLEOTIDE SEQUENCE [LARGE SCALE GENOMIC DNA]</scope>
    <source>
        <strain evidence="6 7">NSCS20N07D</strain>
    </source>
</reference>
<feature type="binding site" evidence="4">
    <location>
        <begin position="5"/>
        <end position="9"/>
    </location>
    <ligand>
        <name>ATP</name>
        <dbReference type="ChEBI" id="CHEBI:30616"/>
    </ligand>
</feature>
<evidence type="ECO:0000256" key="4">
    <source>
        <dbReference type="PIRSR" id="PIRSR006806-1"/>
    </source>
</evidence>
<dbReference type="OrthoDB" id="9801938at2"/>
<dbReference type="GO" id="GO:0005524">
    <property type="term" value="F:ATP binding"/>
    <property type="evidence" value="ECO:0007669"/>
    <property type="project" value="UniProtKB-KW"/>
</dbReference>
<dbReference type="GO" id="GO:0030272">
    <property type="term" value="F:5-formyltetrahydrofolate cyclo-ligase activity"/>
    <property type="evidence" value="ECO:0007669"/>
    <property type="project" value="UniProtKB-EC"/>
</dbReference>
<evidence type="ECO:0000256" key="3">
    <source>
        <dbReference type="ARBA" id="ARBA00022840"/>
    </source>
</evidence>
<evidence type="ECO:0000256" key="1">
    <source>
        <dbReference type="ARBA" id="ARBA00010638"/>
    </source>
</evidence>
<dbReference type="Pfam" id="PF01812">
    <property type="entry name" value="5-FTHF_cyc-lig"/>
    <property type="match status" value="1"/>
</dbReference>
<dbReference type="GO" id="GO:0009396">
    <property type="term" value="P:folic acid-containing compound biosynthetic process"/>
    <property type="evidence" value="ECO:0007669"/>
    <property type="project" value="TreeGrafter"/>
</dbReference>
<evidence type="ECO:0000313" key="7">
    <source>
        <dbReference type="Proteomes" id="UP000242175"/>
    </source>
</evidence>
<dbReference type="SUPFAM" id="SSF100950">
    <property type="entry name" value="NagB/RpiA/CoA transferase-like"/>
    <property type="match status" value="1"/>
</dbReference>
<evidence type="ECO:0000313" key="6">
    <source>
        <dbReference type="EMBL" id="ASK77882.1"/>
    </source>
</evidence>
<organism evidence="6 7">
    <name type="scientific">Paraphotobacterium marinum</name>
    <dbReference type="NCBI Taxonomy" id="1755811"/>
    <lineage>
        <taxon>Bacteria</taxon>
        <taxon>Pseudomonadati</taxon>
        <taxon>Pseudomonadota</taxon>
        <taxon>Gammaproteobacteria</taxon>
        <taxon>Vibrionales</taxon>
        <taxon>Vibrionaceae</taxon>
        <taxon>Paraphotobacterium</taxon>
    </lineage>
</organism>
<sequence>MQNIKDTIRNNSKYLRKSLPDNTKKLFDNIIFERFKYNFNISQNEIYAAYISTSVEVDTSKIIKFLINNSACVCLPIIHPFSSNQLIFQQIDKNTKYSKNNYGIKEPTLKKSKIITSSNIQKIIVPLVGYNSEGRRLGMGGGYYDRLYSQLSTECVTIGLAYDLQYNFNFKHDKWDMPFDYVLTPSKTLNWKNHDITSK</sequence>
<keyword evidence="5" id="KW-0479">Metal-binding</keyword>